<dbReference type="InterPro" id="IPR023347">
    <property type="entry name" value="Lysozyme_dom_sf"/>
</dbReference>
<dbReference type="GO" id="GO:0003796">
    <property type="term" value="F:lysozyme activity"/>
    <property type="evidence" value="ECO:0007669"/>
    <property type="project" value="InterPro"/>
</dbReference>
<dbReference type="InterPro" id="IPR023346">
    <property type="entry name" value="Lysozyme-like_dom_sf"/>
</dbReference>
<keyword evidence="2" id="KW-0081">Bacteriolytic enzyme</keyword>
<dbReference type="Proteomes" id="UP000576480">
    <property type="component" value="Unassembled WGS sequence"/>
</dbReference>
<evidence type="ECO:0000256" key="1">
    <source>
        <dbReference type="ARBA" id="ARBA00022529"/>
    </source>
</evidence>
<keyword evidence="1" id="KW-0929">Antimicrobial</keyword>
<proteinExistence type="predicted"/>
<dbReference type="GO" id="GO:0031640">
    <property type="term" value="P:killing of cells of another organism"/>
    <property type="evidence" value="ECO:0007669"/>
    <property type="project" value="UniProtKB-KW"/>
</dbReference>
<organism evidence="3 4">
    <name type="scientific">Candidatus Hakubella thermalkaliphila</name>
    <dbReference type="NCBI Taxonomy" id="2754717"/>
    <lineage>
        <taxon>Bacteria</taxon>
        <taxon>Bacillati</taxon>
        <taxon>Actinomycetota</taxon>
        <taxon>Actinomycetota incertae sedis</taxon>
        <taxon>Candidatus Hakubellales</taxon>
        <taxon>Candidatus Hakubellaceae</taxon>
        <taxon>Candidatus Hakubella</taxon>
    </lineage>
</organism>
<protein>
    <submittedName>
        <fullName evidence="3">Uncharacterized protein</fullName>
    </submittedName>
</protein>
<evidence type="ECO:0000313" key="3">
    <source>
        <dbReference type="EMBL" id="GFP36296.1"/>
    </source>
</evidence>
<gene>
    <name evidence="3" type="ORF">HKBW3S43_02085</name>
</gene>
<reference evidence="3 4" key="1">
    <citation type="journal article" date="2020" name="Front. Microbiol.">
        <title>Single-cell genomics of novel Actinobacteria with the Wood-Ljungdahl pathway discovered in a serpentinizing system.</title>
        <authorList>
            <person name="Merino N."/>
            <person name="Kawai M."/>
            <person name="Boyd E.S."/>
            <person name="Colman D.R."/>
            <person name="McGlynn S.E."/>
            <person name="Nealson K.H."/>
            <person name="Kurokawa K."/>
            <person name="Hongoh Y."/>
        </authorList>
    </citation>
    <scope>NUCLEOTIDE SEQUENCE [LARGE SCALE GENOMIC DNA]</scope>
    <source>
        <strain evidence="3 4">S43</strain>
    </source>
</reference>
<dbReference type="Gene3D" id="1.10.530.40">
    <property type="match status" value="1"/>
</dbReference>
<feature type="non-terminal residue" evidence="3">
    <location>
        <position position="29"/>
    </location>
</feature>
<sequence length="29" mass="3213">MKTSARGVDLIKEFEGFKGKAYLCPARVP</sequence>
<dbReference type="GO" id="GO:0042742">
    <property type="term" value="P:defense response to bacterium"/>
    <property type="evidence" value="ECO:0007669"/>
    <property type="project" value="UniProtKB-KW"/>
</dbReference>
<dbReference type="EMBL" id="BLSB01000553">
    <property type="protein sequence ID" value="GFP36296.1"/>
    <property type="molecule type" value="Genomic_DNA"/>
</dbReference>
<name>A0A6V8PZ02_9ACTN</name>
<accession>A0A6V8PZ02</accession>
<comment type="caution">
    <text evidence="3">The sequence shown here is derived from an EMBL/GenBank/DDBJ whole genome shotgun (WGS) entry which is preliminary data.</text>
</comment>
<dbReference type="SUPFAM" id="SSF53955">
    <property type="entry name" value="Lysozyme-like"/>
    <property type="match status" value="1"/>
</dbReference>
<dbReference type="AlphaFoldDB" id="A0A6V8PZ02"/>
<evidence type="ECO:0000256" key="2">
    <source>
        <dbReference type="ARBA" id="ARBA00022638"/>
    </source>
</evidence>
<evidence type="ECO:0000313" key="4">
    <source>
        <dbReference type="Proteomes" id="UP000576480"/>
    </source>
</evidence>